<protein>
    <recommendedName>
        <fullName evidence="4 6">50S ribosomal protein L17</fullName>
    </recommendedName>
</protein>
<dbReference type="InterPro" id="IPR036373">
    <property type="entry name" value="Ribosomal_bL17_sf"/>
</dbReference>
<dbReference type="Proteomes" id="UP000178222">
    <property type="component" value="Unassembled WGS sequence"/>
</dbReference>
<name>A0A1G2RSD3_9BACT</name>
<evidence type="ECO:0000256" key="6">
    <source>
        <dbReference type="RuleBase" id="RU000661"/>
    </source>
</evidence>
<sequence>MRKRKAGRILSRKKGVRRALLVSVVRALTQKEKIQTTEAKAKEVSPLMERLISKARRNDLHARRELLTYLSAPLAKKMLEEIAPRFQERQGGYTRIIKVAPRKSDGAQMAIIELVK</sequence>
<evidence type="ECO:0000256" key="4">
    <source>
        <dbReference type="ARBA" id="ARBA00035494"/>
    </source>
</evidence>
<keyword evidence="2 5" id="KW-0689">Ribosomal protein</keyword>
<dbReference type="Pfam" id="PF01196">
    <property type="entry name" value="Ribosomal_L17"/>
    <property type="match status" value="1"/>
</dbReference>
<dbReference type="GO" id="GO:0003735">
    <property type="term" value="F:structural constituent of ribosome"/>
    <property type="evidence" value="ECO:0007669"/>
    <property type="project" value="InterPro"/>
</dbReference>
<dbReference type="GO" id="GO:0022625">
    <property type="term" value="C:cytosolic large ribosomal subunit"/>
    <property type="evidence" value="ECO:0007669"/>
    <property type="project" value="TreeGrafter"/>
</dbReference>
<reference evidence="7 8" key="1">
    <citation type="journal article" date="2016" name="Nat. Commun.">
        <title>Thousands of microbial genomes shed light on interconnected biogeochemical processes in an aquifer system.</title>
        <authorList>
            <person name="Anantharaman K."/>
            <person name="Brown C.T."/>
            <person name="Hug L.A."/>
            <person name="Sharon I."/>
            <person name="Castelle C.J."/>
            <person name="Probst A.J."/>
            <person name="Thomas B.C."/>
            <person name="Singh A."/>
            <person name="Wilkins M.J."/>
            <person name="Karaoz U."/>
            <person name="Brodie E.L."/>
            <person name="Williams K.H."/>
            <person name="Hubbard S.S."/>
            <person name="Banfield J.F."/>
        </authorList>
    </citation>
    <scope>NUCLEOTIDE SEQUENCE [LARGE SCALE GENOMIC DNA]</scope>
</reference>
<dbReference type="PANTHER" id="PTHR14413:SF16">
    <property type="entry name" value="LARGE RIBOSOMAL SUBUNIT PROTEIN BL17M"/>
    <property type="match status" value="1"/>
</dbReference>
<dbReference type="AlphaFoldDB" id="A0A1G2RSD3"/>
<evidence type="ECO:0000256" key="1">
    <source>
        <dbReference type="ARBA" id="ARBA00008777"/>
    </source>
</evidence>
<comment type="similarity">
    <text evidence="1 5">Belongs to the bacterial ribosomal protein bL17 family.</text>
</comment>
<dbReference type="SUPFAM" id="SSF64263">
    <property type="entry name" value="Prokaryotic ribosomal protein L17"/>
    <property type="match status" value="1"/>
</dbReference>
<dbReference type="InterPro" id="IPR000456">
    <property type="entry name" value="Ribosomal_bL17"/>
</dbReference>
<organism evidence="7 8">
    <name type="scientific">Candidatus Wildermuthbacteria bacterium RIFCSPLOWO2_02_FULL_47_9c</name>
    <dbReference type="NCBI Taxonomy" id="1802466"/>
    <lineage>
        <taxon>Bacteria</taxon>
        <taxon>Candidatus Wildermuthiibacteriota</taxon>
    </lineage>
</organism>
<dbReference type="EMBL" id="MHUL01000051">
    <property type="protein sequence ID" value="OHA75765.1"/>
    <property type="molecule type" value="Genomic_DNA"/>
</dbReference>
<comment type="caution">
    <text evidence="7">The sequence shown here is derived from an EMBL/GenBank/DDBJ whole genome shotgun (WGS) entry which is preliminary data.</text>
</comment>
<evidence type="ECO:0000256" key="3">
    <source>
        <dbReference type="ARBA" id="ARBA00023274"/>
    </source>
</evidence>
<evidence type="ECO:0000313" key="8">
    <source>
        <dbReference type="Proteomes" id="UP000178222"/>
    </source>
</evidence>
<evidence type="ECO:0000313" key="7">
    <source>
        <dbReference type="EMBL" id="OHA75765.1"/>
    </source>
</evidence>
<keyword evidence="3 5" id="KW-0687">Ribonucleoprotein</keyword>
<dbReference type="GO" id="GO:0006412">
    <property type="term" value="P:translation"/>
    <property type="evidence" value="ECO:0007669"/>
    <property type="project" value="InterPro"/>
</dbReference>
<dbReference type="NCBIfam" id="TIGR00059">
    <property type="entry name" value="L17"/>
    <property type="match status" value="1"/>
</dbReference>
<gene>
    <name evidence="7" type="ORF">A3J30_02445</name>
</gene>
<evidence type="ECO:0000256" key="2">
    <source>
        <dbReference type="ARBA" id="ARBA00022980"/>
    </source>
</evidence>
<accession>A0A1G2RSD3</accession>
<proteinExistence type="inferred from homology"/>
<dbReference type="Gene3D" id="3.90.1030.10">
    <property type="entry name" value="Ribosomal protein L17"/>
    <property type="match status" value="1"/>
</dbReference>
<dbReference type="PANTHER" id="PTHR14413">
    <property type="entry name" value="RIBOSOMAL PROTEIN L17"/>
    <property type="match status" value="1"/>
</dbReference>
<evidence type="ECO:0000256" key="5">
    <source>
        <dbReference type="RuleBase" id="RU000660"/>
    </source>
</evidence>